<dbReference type="GO" id="GO:0009279">
    <property type="term" value="C:cell outer membrane"/>
    <property type="evidence" value="ECO:0007669"/>
    <property type="project" value="UniProtKB-SubCell"/>
</dbReference>
<keyword evidence="5" id="KW-1185">Reference proteome</keyword>
<proteinExistence type="predicted"/>
<keyword evidence="3" id="KW-0998">Cell outer membrane</keyword>
<evidence type="ECO:0000313" key="4">
    <source>
        <dbReference type="EMBL" id="PTN07463.1"/>
    </source>
</evidence>
<keyword evidence="2" id="KW-0472">Membrane</keyword>
<protein>
    <recommendedName>
        <fullName evidence="6">Outer membrane receptor protein involved in Fe transport</fullName>
    </recommendedName>
</protein>
<name>A0A2T5BYY9_9BACT</name>
<evidence type="ECO:0000256" key="3">
    <source>
        <dbReference type="ARBA" id="ARBA00023237"/>
    </source>
</evidence>
<evidence type="ECO:0000313" key="5">
    <source>
        <dbReference type="Proteomes" id="UP000243525"/>
    </source>
</evidence>
<dbReference type="AlphaFoldDB" id="A0A2T5BYY9"/>
<evidence type="ECO:0000256" key="2">
    <source>
        <dbReference type="ARBA" id="ARBA00023136"/>
    </source>
</evidence>
<comment type="caution">
    <text evidence="4">The sequence shown here is derived from an EMBL/GenBank/DDBJ whole genome shotgun (WGS) entry which is preliminary data.</text>
</comment>
<accession>A0A2T5BYY9</accession>
<dbReference type="Proteomes" id="UP000243525">
    <property type="component" value="Unassembled WGS sequence"/>
</dbReference>
<evidence type="ECO:0008006" key="6">
    <source>
        <dbReference type="Google" id="ProtNLM"/>
    </source>
</evidence>
<sequence>MRMTFLKIQMNRVVILAGLLAMGLPVVARSHESNSAETADSTVVISKKEENNRNVMLSAESATMPRQLNIGLPFQGDILILENDLPVVYSFWTQMPTTAWRYDNSIGPIGLMSFQEGALTFGKVGYMVTSTDRQAGRKFKGYASVYTTNYGTVRYDANVSGPIGKKGWGYTLSGYQNFERGSGANLKYTTYTEEATFIKAGINKRYKSGSFAFLYKHADVKPYVMGGYSPFVYKGNGETEEVDGFRLGQDSYILGSGLFPYFDYNTGEAKMGDITSDDASRNLTDAFYFNGEHRFKNKMKLTYSTMYMQSKAALTLQYPLSINISEASDRDATELYTIYGTQGSVDGTTGAYGYTGEAYDGSVQLVSTQYYPQVDIKTFTARAELSKKFKNHDLRGGFTYQYYSAPIIYNSAVYYQTVEPNPRLLNRIYAMDLSAYGMGTSYYPVTNPTNGGLAVAGTYSDNTYSKTALYFSDDFSVGKRFNFGLGARIEHENDEVTRNIYPNEFVQDRLYTEKFKNKYNRVFIGNAVVKLTNEFGLLGDATYNSWYNRYWERGDDGAENIAKDKNLVVTNFGGGIYWNHGKLFSLVSKITRIKKQNNIAEETITNAAGESERVYPIFYDIETMGWSTDIISEPFKNFNLHLLFTLQNPKYKNYAYSTHFNNSVQNYDYSNKVIPDLSKVLAEIDGSYFLFNRDVRLWASFRYFGEQQANKTNTIFYNGWWENFGGVDYNVSRNVTLKFQVVNFLNQRGVKGALVGGDQITDASSYIGRKIVASGIRPRTFELTANFKF</sequence>
<evidence type="ECO:0000256" key="1">
    <source>
        <dbReference type="ARBA" id="ARBA00004442"/>
    </source>
</evidence>
<dbReference type="InterPro" id="IPR036942">
    <property type="entry name" value="Beta-barrel_TonB_sf"/>
</dbReference>
<comment type="subcellular location">
    <subcellularLocation>
        <location evidence="1">Cell outer membrane</location>
    </subcellularLocation>
</comment>
<reference evidence="4 5" key="1">
    <citation type="submission" date="2018-04" db="EMBL/GenBank/DDBJ databases">
        <title>Genomic Encyclopedia of Archaeal and Bacterial Type Strains, Phase II (KMG-II): from individual species to whole genera.</title>
        <authorList>
            <person name="Goeker M."/>
        </authorList>
    </citation>
    <scope>NUCLEOTIDE SEQUENCE [LARGE SCALE GENOMIC DNA]</scope>
    <source>
        <strain evidence="4 5">DSM 28823</strain>
    </source>
</reference>
<gene>
    <name evidence="4" type="ORF">C8N47_11758</name>
</gene>
<organism evidence="4 5">
    <name type="scientific">Mangrovibacterium marinum</name>
    <dbReference type="NCBI Taxonomy" id="1639118"/>
    <lineage>
        <taxon>Bacteria</taxon>
        <taxon>Pseudomonadati</taxon>
        <taxon>Bacteroidota</taxon>
        <taxon>Bacteroidia</taxon>
        <taxon>Marinilabiliales</taxon>
        <taxon>Prolixibacteraceae</taxon>
        <taxon>Mangrovibacterium</taxon>
    </lineage>
</organism>
<dbReference type="SUPFAM" id="SSF56935">
    <property type="entry name" value="Porins"/>
    <property type="match status" value="1"/>
</dbReference>
<dbReference type="EMBL" id="QAAD01000017">
    <property type="protein sequence ID" value="PTN07463.1"/>
    <property type="molecule type" value="Genomic_DNA"/>
</dbReference>
<dbReference type="OrthoDB" id="994364at2"/>
<dbReference type="Gene3D" id="2.40.170.20">
    <property type="entry name" value="TonB-dependent receptor, beta-barrel domain"/>
    <property type="match status" value="1"/>
</dbReference>